<comment type="similarity">
    <text evidence="2">Belongs to the CASP family.</text>
</comment>
<reference evidence="14" key="1">
    <citation type="submission" date="2023-04" db="EMBL/GenBank/DDBJ databases">
        <title>Ambrosiozyma monospora NBRC 1965.</title>
        <authorList>
            <person name="Ichikawa N."/>
            <person name="Sato H."/>
            <person name="Tonouchi N."/>
        </authorList>
    </citation>
    <scope>NUCLEOTIDE SEQUENCE</scope>
    <source>
        <strain evidence="14">NBRC 1965</strain>
    </source>
</reference>
<evidence type="ECO:0000313" key="14">
    <source>
        <dbReference type="EMBL" id="GMG31453.1"/>
    </source>
</evidence>
<evidence type="ECO:0000256" key="11">
    <source>
        <dbReference type="SAM" id="Phobius"/>
    </source>
</evidence>
<evidence type="ECO:0000256" key="3">
    <source>
        <dbReference type="ARBA" id="ARBA00018691"/>
    </source>
</evidence>
<evidence type="ECO:0000256" key="8">
    <source>
        <dbReference type="ARBA" id="ARBA00023054"/>
    </source>
</evidence>
<dbReference type="Pfam" id="PF08172">
    <property type="entry name" value="CASP_C"/>
    <property type="match status" value="1"/>
</dbReference>
<evidence type="ECO:0000256" key="6">
    <source>
        <dbReference type="ARBA" id="ARBA00022989"/>
    </source>
</evidence>
<evidence type="ECO:0000256" key="7">
    <source>
        <dbReference type="ARBA" id="ARBA00023034"/>
    </source>
</evidence>
<feature type="coiled-coil region" evidence="10">
    <location>
        <begin position="63"/>
        <end position="97"/>
    </location>
</feature>
<keyword evidence="6 11" id="KW-1133">Transmembrane helix</keyword>
<keyword evidence="8 10" id="KW-0175">Coiled coil</keyword>
<dbReference type="OrthoDB" id="10257567at2759"/>
<keyword evidence="5 11" id="KW-0812">Transmembrane</keyword>
<name>A0A9W7DGT1_AMBMO</name>
<feature type="coiled-coil region" evidence="10">
    <location>
        <begin position="192"/>
        <end position="219"/>
    </location>
</feature>
<feature type="coiled-coil region" evidence="10">
    <location>
        <begin position="121"/>
        <end position="148"/>
    </location>
</feature>
<evidence type="ECO:0000256" key="10">
    <source>
        <dbReference type="SAM" id="Coils"/>
    </source>
</evidence>
<dbReference type="GO" id="GO:0000139">
    <property type="term" value="C:Golgi membrane"/>
    <property type="evidence" value="ECO:0007669"/>
    <property type="project" value="UniProtKB-SubCell"/>
</dbReference>
<comment type="subcellular location">
    <subcellularLocation>
        <location evidence="1">Golgi apparatus membrane</location>
        <topology evidence="1">Single-pass type IV membrane protein</topology>
    </subcellularLocation>
</comment>
<proteinExistence type="inferred from homology"/>
<evidence type="ECO:0000256" key="4">
    <source>
        <dbReference type="ARBA" id="ARBA00022448"/>
    </source>
</evidence>
<feature type="coiled-coil region" evidence="10">
    <location>
        <begin position="273"/>
        <end position="300"/>
    </location>
</feature>
<feature type="coiled-coil region" evidence="10">
    <location>
        <begin position="414"/>
        <end position="462"/>
    </location>
</feature>
<dbReference type="EMBL" id="BSXU01001828">
    <property type="protein sequence ID" value="GMG31453.1"/>
    <property type="molecule type" value="Genomic_DNA"/>
</dbReference>
<gene>
    <name evidence="14" type="ORF">Amon01_000398400</name>
</gene>
<dbReference type="Proteomes" id="UP001165063">
    <property type="component" value="Unassembled WGS sequence"/>
</dbReference>
<accession>A0A9W7DGT1</accession>
<evidence type="ECO:0000259" key="12">
    <source>
        <dbReference type="Pfam" id="PF08172"/>
    </source>
</evidence>
<keyword evidence="15" id="KW-1185">Reference proteome</keyword>
<keyword evidence="9 11" id="KW-0472">Membrane</keyword>
<evidence type="ECO:0000259" key="13">
    <source>
        <dbReference type="Pfam" id="PF25398"/>
    </source>
</evidence>
<organism evidence="14 15">
    <name type="scientific">Ambrosiozyma monospora</name>
    <name type="common">Yeast</name>
    <name type="synonym">Endomycopsis monosporus</name>
    <dbReference type="NCBI Taxonomy" id="43982"/>
    <lineage>
        <taxon>Eukaryota</taxon>
        <taxon>Fungi</taxon>
        <taxon>Dikarya</taxon>
        <taxon>Ascomycota</taxon>
        <taxon>Saccharomycotina</taxon>
        <taxon>Pichiomycetes</taxon>
        <taxon>Pichiales</taxon>
        <taxon>Pichiaceae</taxon>
        <taxon>Ambrosiozyma</taxon>
    </lineage>
</organism>
<dbReference type="GO" id="GO:0006891">
    <property type="term" value="P:intra-Golgi vesicle-mediated transport"/>
    <property type="evidence" value="ECO:0007669"/>
    <property type="project" value="InterPro"/>
</dbReference>
<evidence type="ECO:0000256" key="1">
    <source>
        <dbReference type="ARBA" id="ARBA00004409"/>
    </source>
</evidence>
<keyword evidence="4" id="KW-0813">Transport</keyword>
<feature type="coiled-coil region" evidence="10">
    <location>
        <begin position="535"/>
        <end position="583"/>
    </location>
</feature>
<dbReference type="PANTHER" id="PTHR14043">
    <property type="entry name" value="CCAAT DISPLACEMENT PROTEIN-RELATED"/>
    <property type="match status" value="1"/>
</dbReference>
<evidence type="ECO:0000313" key="15">
    <source>
        <dbReference type="Proteomes" id="UP001165063"/>
    </source>
</evidence>
<sequence>MTDSSSLVQSISSFEKALNSWAIIDLPTLQKQLDSNGLEIQANQKQSISSRKELASNTKHFKKLDQDEKLSQINKLLKQYQNEIDSLTKKNKMIENTFFAVYRAIAEAPDPKPLLTLSIDALSSLKEMDQLKKQNDALEEKLLHYADYDQLKVMLAKSEVDAKKVADARVKAKEDEFSSLLEEKELNWGKKEHDLNNTINKMKKQVEELKVNEEMMKLRLKKNRAFGSGDDDDTLAERSSSDIADDVKETIKDDDVKDKTISSMEFELLRRDLDTYKLRTMDLEKRNEELRRELSLTKSEAAMDKAKETSNNRILALESENALVIAKLEHERKQLDNLKFQDKKRFESLGREINQLSLEVDNLKEIKAKTLDYDDIKKELDILKQVEFGFDINLDEVAEKGETQVIDSAIIQRNKKLKNEVIEFRAKNEELLKQNKELELQLKDSHKQKEILQDMNNKLESDLLNVENGAVHADKWETMSMISSIAPSTIATHQHPRGSRGGPSPTSSIVGGNTGLAMGASNGAIVDAVQDSSILPIITQQRDRFRIKNKELEEESKKQFSKIVELKREINNLKSDNRELYERIRFLQYHKDNTAKPAVVASSTNNGFNTDIEKKYNESYENELHPIEKFRLMETKRINSKISPFERIFIQIVNVVLSTKLTRLLFVGYCLLLHLLVMIMTITMVGGDTTSTTASASAVAAASNKMSGTTGGIANGIGNGAKNI</sequence>
<dbReference type="Pfam" id="PF25398">
    <property type="entry name" value="CUX1_N"/>
    <property type="match status" value="1"/>
</dbReference>
<evidence type="ECO:0000256" key="2">
    <source>
        <dbReference type="ARBA" id="ARBA00006415"/>
    </source>
</evidence>
<dbReference type="InterPro" id="IPR057476">
    <property type="entry name" value="Cux_N"/>
</dbReference>
<feature type="transmembrane region" description="Helical" evidence="11">
    <location>
        <begin position="664"/>
        <end position="685"/>
    </location>
</feature>
<evidence type="ECO:0000256" key="9">
    <source>
        <dbReference type="ARBA" id="ARBA00023136"/>
    </source>
</evidence>
<comment type="caution">
    <text evidence="14">The sequence shown here is derived from an EMBL/GenBank/DDBJ whole genome shotgun (WGS) entry which is preliminary data.</text>
</comment>
<dbReference type="AlphaFoldDB" id="A0A9W7DGT1"/>
<evidence type="ECO:0000256" key="5">
    <source>
        <dbReference type="ARBA" id="ARBA00022692"/>
    </source>
</evidence>
<keyword evidence="7" id="KW-0333">Golgi apparatus</keyword>
<protein>
    <recommendedName>
        <fullName evidence="3">Protein CASP</fullName>
    </recommendedName>
</protein>
<dbReference type="InterPro" id="IPR012955">
    <property type="entry name" value="CASP_C"/>
</dbReference>
<dbReference type="PANTHER" id="PTHR14043:SF2">
    <property type="entry name" value="HOMEOBOX PROTEIN CUT"/>
    <property type="match status" value="1"/>
</dbReference>
<feature type="domain" description="Cux N-terminal" evidence="13">
    <location>
        <begin position="10"/>
        <end position="121"/>
    </location>
</feature>
<feature type="domain" description="CASP C-terminal" evidence="12">
    <location>
        <begin position="437"/>
        <end position="685"/>
    </location>
</feature>